<evidence type="ECO:0000313" key="1">
    <source>
        <dbReference type="EMBL" id="GFT67126.1"/>
    </source>
</evidence>
<comment type="caution">
    <text evidence="1">The sequence shown here is derived from an EMBL/GenBank/DDBJ whole genome shotgun (WGS) entry which is preliminary data.</text>
</comment>
<sequence>MSGKLEWFWCREINKGRSDVCEDQRSVTGSSSLQTERKTKGFSSLRTFEEVLWRSAVHIQCQIQQTVLTLLISSTLYPMCWRTYGKNNLRIILTMWKSNLCRDLLQLYISFLH</sequence>
<dbReference type="Proteomes" id="UP000887013">
    <property type="component" value="Unassembled WGS sequence"/>
</dbReference>
<proteinExistence type="predicted"/>
<evidence type="ECO:0000313" key="2">
    <source>
        <dbReference type="Proteomes" id="UP000887013"/>
    </source>
</evidence>
<accession>A0A8X6TZT0</accession>
<organism evidence="1 2">
    <name type="scientific">Nephila pilipes</name>
    <name type="common">Giant wood spider</name>
    <name type="synonym">Nephila maculata</name>
    <dbReference type="NCBI Taxonomy" id="299642"/>
    <lineage>
        <taxon>Eukaryota</taxon>
        <taxon>Metazoa</taxon>
        <taxon>Ecdysozoa</taxon>
        <taxon>Arthropoda</taxon>
        <taxon>Chelicerata</taxon>
        <taxon>Arachnida</taxon>
        <taxon>Araneae</taxon>
        <taxon>Araneomorphae</taxon>
        <taxon>Entelegynae</taxon>
        <taxon>Araneoidea</taxon>
        <taxon>Nephilidae</taxon>
        <taxon>Nephila</taxon>
    </lineage>
</organism>
<reference evidence="1" key="1">
    <citation type="submission" date="2020-08" db="EMBL/GenBank/DDBJ databases">
        <title>Multicomponent nature underlies the extraordinary mechanical properties of spider dragline silk.</title>
        <authorList>
            <person name="Kono N."/>
            <person name="Nakamura H."/>
            <person name="Mori M."/>
            <person name="Yoshida Y."/>
            <person name="Ohtoshi R."/>
            <person name="Malay A.D."/>
            <person name="Moran D.A.P."/>
            <person name="Tomita M."/>
            <person name="Numata K."/>
            <person name="Arakawa K."/>
        </authorList>
    </citation>
    <scope>NUCLEOTIDE SEQUENCE</scope>
</reference>
<gene>
    <name evidence="1" type="ORF">NPIL_407141</name>
</gene>
<protein>
    <submittedName>
        <fullName evidence="1">Uncharacterized protein</fullName>
    </submittedName>
</protein>
<dbReference type="AlphaFoldDB" id="A0A8X6TZT0"/>
<keyword evidence="2" id="KW-1185">Reference proteome</keyword>
<name>A0A8X6TZT0_NEPPI</name>
<dbReference type="EMBL" id="BMAW01115678">
    <property type="protein sequence ID" value="GFT67126.1"/>
    <property type="molecule type" value="Genomic_DNA"/>
</dbReference>